<proteinExistence type="predicted"/>
<evidence type="ECO:0000313" key="2">
    <source>
        <dbReference type="Proteomes" id="UP001595824"/>
    </source>
</evidence>
<keyword evidence="2" id="KW-1185">Reference proteome</keyword>
<dbReference type="RefSeq" id="WP_381741975.1">
    <property type="nucleotide sequence ID" value="NZ_JBHSDP010000024.1"/>
</dbReference>
<evidence type="ECO:0000313" key="1">
    <source>
        <dbReference type="EMBL" id="MFC4330893.1"/>
    </source>
</evidence>
<gene>
    <name evidence="1" type="ORF">ACFPC0_24515</name>
</gene>
<dbReference type="EMBL" id="JBHSDP010000024">
    <property type="protein sequence ID" value="MFC4330893.1"/>
    <property type="molecule type" value="Genomic_DNA"/>
</dbReference>
<name>A0ABV8TK01_9ACTN</name>
<reference evidence="2" key="1">
    <citation type="journal article" date="2019" name="Int. J. Syst. Evol. Microbiol.">
        <title>The Global Catalogue of Microorganisms (GCM) 10K type strain sequencing project: providing services to taxonomists for standard genome sequencing and annotation.</title>
        <authorList>
            <consortium name="The Broad Institute Genomics Platform"/>
            <consortium name="The Broad Institute Genome Sequencing Center for Infectious Disease"/>
            <person name="Wu L."/>
            <person name="Ma J."/>
        </authorList>
    </citation>
    <scope>NUCLEOTIDE SEQUENCE [LARGE SCALE GENOMIC DNA]</scope>
    <source>
        <strain evidence="2">PCU 347</strain>
    </source>
</reference>
<comment type="caution">
    <text evidence="1">The sequence shown here is derived from an EMBL/GenBank/DDBJ whole genome shotgun (WGS) entry which is preliminary data.</text>
</comment>
<sequence>MGLDLTLFMADWERLRALPAGRRADALEDAVRPPGAREEDTWCAEYVFSHTTGAYRPHRRAGDGWDDMRMRADASVRAAMDAFLDGLIWYADPATGPGERTGGGLFPPAAGPRHPRVLLVCPPSAVPGKVRAWERVEPRLEELRGPFAAECAGWAGRPDTFGEFTALLRAWADATGAAARRGWGLVGLS</sequence>
<organism evidence="1 2">
    <name type="scientific">Streptomyces andamanensis</name>
    <dbReference type="NCBI Taxonomy" id="1565035"/>
    <lineage>
        <taxon>Bacteria</taxon>
        <taxon>Bacillati</taxon>
        <taxon>Actinomycetota</taxon>
        <taxon>Actinomycetes</taxon>
        <taxon>Kitasatosporales</taxon>
        <taxon>Streptomycetaceae</taxon>
        <taxon>Streptomyces</taxon>
    </lineage>
</organism>
<accession>A0ABV8TK01</accession>
<evidence type="ECO:0008006" key="3">
    <source>
        <dbReference type="Google" id="ProtNLM"/>
    </source>
</evidence>
<protein>
    <recommendedName>
        <fullName evidence="3">DUF1877 family protein</fullName>
    </recommendedName>
</protein>
<dbReference type="Proteomes" id="UP001595824">
    <property type="component" value="Unassembled WGS sequence"/>
</dbReference>